<keyword evidence="4" id="KW-0813">Transport</keyword>
<dbReference type="NCBIfam" id="TIGR01297">
    <property type="entry name" value="CDF"/>
    <property type="match status" value="1"/>
</dbReference>
<protein>
    <recommendedName>
        <fullName evidence="18">Zinc transporter 2</fullName>
    </recommendedName>
</protein>
<comment type="caution">
    <text evidence="16">The sequence shown here is derived from an EMBL/GenBank/DDBJ whole genome shotgun (WGS) entry which is preliminary data.</text>
</comment>
<proteinExistence type="inferred from homology"/>
<dbReference type="EMBL" id="CALNXK010000252">
    <property type="protein sequence ID" value="CAH3179199.1"/>
    <property type="molecule type" value="Genomic_DNA"/>
</dbReference>
<comment type="similarity">
    <text evidence="3">Belongs to the cation diffusion facilitator (CDF) transporter (TC 2.A.4) family. SLC30A subfamily.</text>
</comment>
<keyword evidence="7" id="KW-0689">Ribosomal protein</keyword>
<keyword evidence="8 13" id="KW-1133">Transmembrane helix</keyword>
<evidence type="ECO:0000256" key="2">
    <source>
        <dbReference type="ARBA" id="ARBA00008560"/>
    </source>
</evidence>
<organism evidence="16 17">
    <name type="scientific">Porites lobata</name>
    <dbReference type="NCBI Taxonomy" id="104759"/>
    <lineage>
        <taxon>Eukaryota</taxon>
        <taxon>Metazoa</taxon>
        <taxon>Cnidaria</taxon>
        <taxon>Anthozoa</taxon>
        <taxon>Hexacorallia</taxon>
        <taxon>Scleractinia</taxon>
        <taxon>Fungiina</taxon>
        <taxon>Poritidae</taxon>
        <taxon>Porites</taxon>
    </lineage>
</organism>
<dbReference type="InterPro" id="IPR027469">
    <property type="entry name" value="Cation_efflux_TMD_sf"/>
</dbReference>
<dbReference type="Gene3D" id="1.20.1510.10">
    <property type="entry name" value="Cation efflux protein transmembrane domain"/>
    <property type="match status" value="1"/>
</dbReference>
<dbReference type="InterPro" id="IPR058533">
    <property type="entry name" value="Cation_efflux_TM"/>
</dbReference>
<keyword evidence="5 13" id="KW-0812">Transmembrane</keyword>
<dbReference type="InterPro" id="IPR027470">
    <property type="entry name" value="Cation_efflux_CTD"/>
</dbReference>
<evidence type="ECO:0000313" key="16">
    <source>
        <dbReference type="EMBL" id="CAH3179199.1"/>
    </source>
</evidence>
<feature type="region of interest" description="Disordered" evidence="12">
    <location>
        <begin position="268"/>
        <end position="301"/>
    </location>
</feature>
<feature type="transmembrane region" description="Helical" evidence="13">
    <location>
        <begin position="312"/>
        <end position="333"/>
    </location>
</feature>
<accession>A0ABN8RMC0</accession>
<keyword evidence="6" id="KW-0864">Zinc transport</keyword>
<feature type="transmembrane region" description="Helical" evidence="13">
    <location>
        <begin position="170"/>
        <end position="190"/>
    </location>
</feature>
<evidence type="ECO:0000256" key="1">
    <source>
        <dbReference type="ARBA" id="ARBA00004141"/>
    </source>
</evidence>
<dbReference type="Proteomes" id="UP001159405">
    <property type="component" value="Unassembled WGS sequence"/>
</dbReference>
<evidence type="ECO:0000256" key="10">
    <source>
        <dbReference type="ARBA" id="ARBA00023136"/>
    </source>
</evidence>
<evidence type="ECO:0000256" key="4">
    <source>
        <dbReference type="ARBA" id="ARBA00022448"/>
    </source>
</evidence>
<reference evidence="16 17" key="1">
    <citation type="submission" date="2022-05" db="EMBL/GenBank/DDBJ databases">
        <authorList>
            <consortium name="Genoscope - CEA"/>
            <person name="William W."/>
        </authorList>
    </citation>
    <scope>NUCLEOTIDE SEQUENCE [LARGE SCALE GENOMIC DNA]</scope>
</reference>
<keyword evidence="10 13" id="KW-0472">Membrane</keyword>
<dbReference type="SUPFAM" id="SSF57829">
    <property type="entry name" value="Zn-binding ribosomal proteins"/>
    <property type="match status" value="1"/>
</dbReference>
<dbReference type="InterPro" id="IPR002524">
    <property type="entry name" value="Cation_efflux"/>
</dbReference>
<keyword evidence="6" id="KW-0862">Zinc</keyword>
<evidence type="ECO:0000256" key="8">
    <source>
        <dbReference type="ARBA" id="ARBA00022989"/>
    </source>
</evidence>
<name>A0ABN8RMC0_9CNID</name>
<dbReference type="InterPro" id="IPR050681">
    <property type="entry name" value="CDF/SLC30A"/>
</dbReference>
<keyword evidence="9" id="KW-0406">Ion transport</keyword>
<dbReference type="PANTHER" id="PTHR11562">
    <property type="entry name" value="CATION EFFLUX PROTEIN/ ZINC TRANSPORTER"/>
    <property type="match status" value="1"/>
</dbReference>
<dbReference type="Pfam" id="PF01545">
    <property type="entry name" value="Cation_efflux"/>
    <property type="match status" value="1"/>
</dbReference>
<dbReference type="Pfam" id="PF01783">
    <property type="entry name" value="Ribosomal_L32p"/>
    <property type="match status" value="1"/>
</dbReference>
<comment type="subcellular location">
    <subcellularLocation>
        <location evidence="1">Membrane</location>
        <topology evidence="1">Multi-pass membrane protein</topology>
    </subcellularLocation>
</comment>
<keyword evidence="17" id="KW-1185">Reference proteome</keyword>
<evidence type="ECO:0000259" key="14">
    <source>
        <dbReference type="Pfam" id="PF01545"/>
    </source>
</evidence>
<dbReference type="InterPro" id="IPR002677">
    <property type="entry name" value="Ribosomal_bL32"/>
</dbReference>
<feature type="transmembrane region" description="Helical" evidence="13">
    <location>
        <begin position="345"/>
        <end position="362"/>
    </location>
</feature>
<evidence type="ECO:0000256" key="3">
    <source>
        <dbReference type="ARBA" id="ARBA00008873"/>
    </source>
</evidence>
<dbReference type="InterPro" id="IPR011332">
    <property type="entry name" value="Ribosomal_zn-bd"/>
</dbReference>
<comment type="similarity">
    <text evidence="2">Belongs to the bacterial ribosomal protein bL32 family.</text>
</comment>
<feature type="transmembrane region" description="Helical" evidence="13">
    <location>
        <begin position="202"/>
        <end position="226"/>
    </location>
</feature>
<evidence type="ECO:0000256" key="9">
    <source>
        <dbReference type="ARBA" id="ARBA00023065"/>
    </source>
</evidence>
<evidence type="ECO:0000256" key="13">
    <source>
        <dbReference type="SAM" id="Phobius"/>
    </source>
</evidence>
<gene>
    <name evidence="16" type="ORF">PLOB_00021694</name>
</gene>
<evidence type="ECO:0000256" key="12">
    <source>
        <dbReference type="SAM" id="MobiDB-lite"/>
    </source>
</evidence>
<evidence type="ECO:0000256" key="7">
    <source>
        <dbReference type="ARBA" id="ARBA00022980"/>
    </source>
</evidence>
<evidence type="ECO:0000256" key="6">
    <source>
        <dbReference type="ARBA" id="ARBA00022906"/>
    </source>
</evidence>
<evidence type="ECO:0000313" key="17">
    <source>
        <dbReference type="Proteomes" id="UP001159405"/>
    </source>
</evidence>
<feature type="domain" description="Cation efflux protein cytoplasmic" evidence="15">
    <location>
        <begin position="374"/>
        <end position="448"/>
    </location>
</feature>
<dbReference type="SUPFAM" id="SSF161111">
    <property type="entry name" value="Cation efflux protein transmembrane domain-like"/>
    <property type="match status" value="1"/>
</dbReference>
<dbReference type="Pfam" id="PF16916">
    <property type="entry name" value="ZT_dimer"/>
    <property type="match status" value="1"/>
</dbReference>
<sequence length="465" mass="51614">MATSLTWLSRTFCRTFLALEEQLTYNLRLIYEGINPSTALVTNIESCQSTGLSESKDDGFLLMAVPKKRTSASKKKLRNRHKWLKNRSDIETCVVCGNHKLANHLCGHCLAESFQNGITHFWDLGDKKIQVPEQLPELPSEPKARSSGNENGTGGLLAGSLAIMTDAAHMLSDFAAFLISLFAIWVAHWLPDKKRTFGYYRAEVLGALVSVLIIWVLTGVLVYLAVQRVITQDFDINADIMLITAGIGLGVNILLGIILHQTGMGHNHSHGMGSSHGHGHSHSSNKEESIRRISRSNSLRHSEKQNINVRAAFIHVLGDIVQSVGVLIAAYIIKFKPEWKLADPICTFVFSLVVLITTLNILKETIHVLMEGTPKDIKYNSVKMSLESIEGVVAAHSLHIWSLTVNKAALAVHLAIEQGHDSQKVLNIANQKLKNEFRIFHSTIQVELYQESVMTNCVDCQDLQD</sequence>
<evidence type="ECO:0000256" key="11">
    <source>
        <dbReference type="ARBA" id="ARBA00023274"/>
    </source>
</evidence>
<evidence type="ECO:0000259" key="15">
    <source>
        <dbReference type="Pfam" id="PF16916"/>
    </source>
</evidence>
<dbReference type="PANTHER" id="PTHR11562:SF84">
    <property type="entry name" value="LD05335P"/>
    <property type="match status" value="1"/>
</dbReference>
<dbReference type="NCBIfam" id="TIGR01031">
    <property type="entry name" value="rpmF_bact"/>
    <property type="match status" value="1"/>
</dbReference>
<evidence type="ECO:0000256" key="5">
    <source>
        <dbReference type="ARBA" id="ARBA00022692"/>
    </source>
</evidence>
<feature type="domain" description="Cation efflux protein transmembrane" evidence="14">
    <location>
        <begin position="153"/>
        <end position="370"/>
    </location>
</feature>
<keyword evidence="11" id="KW-0687">Ribonucleoprotein</keyword>
<evidence type="ECO:0008006" key="18">
    <source>
        <dbReference type="Google" id="ProtNLM"/>
    </source>
</evidence>
<feature type="transmembrane region" description="Helical" evidence="13">
    <location>
        <begin position="238"/>
        <end position="259"/>
    </location>
</feature>